<dbReference type="OrthoDB" id="10401356at2759"/>
<sequence length="118" mass="13385">MASSLLPRLLLKRAPPFPIPSLPLLTSFNELNLSPLLSSHSVPQNRESQIEAKSLPIFPIFPLFSHLDPIWDPTSLPIGEHGGSADPVVRADSVKKKRKRKMNKHKLRKLRKKLRLRT</sequence>
<dbReference type="EMBL" id="SWLB01000007">
    <property type="protein sequence ID" value="KAF3336331.1"/>
    <property type="molecule type" value="Genomic_DNA"/>
</dbReference>
<dbReference type="Pfam" id="PF08213">
    <property type="entry name" value="COX24_C"/>
    <property type="match status" value="1"/>
</dbReference>
<dbReference type="Proteomes" id="UP000623129">
    <property type="component" value="Unassembled WGS sequence"/>
</dbReference>
<evidence type="ECO:0000313" key="3">
    <source>
        <dbReference type="EMBL" id="KAF3336331.1"/>
    </source>
</evidence>
<dbReference type="AlphaFoldDB" id="A0A833RBK5"/>
<protein>
    <recommendedName>
        <fullName evidence="2">Ribosomal protein mS38 C-terminal domain-containing protein</fullName>
    </recommendedName>
</protein>
<feature type="compositionally biased region" description="Basic residues" evidence="1">
    <location>
        <begin position="95"/>
        <end position="118"/>
    </location>
</feature>
<evidence type="ECO:0000313" key="4">
    <source>
        <dbReference type="Proteomes" id="UP000623129"/>
    </source>
</evidence>
<comment type="caution">
    <text evidence="3">The sequence shown here is derived from an EMBL/GenBank/DDBJ whole genome shotgun (WGS) entry which is preliminary data.</text>
</comment>
<keyword evidence="4" id="KW-1185">Reference proteome</keyword>
<organism evidence="3 4">
    <name type="scientific">Carex littledalei</name>
    <dbReference type="NCBI Taxonomy" id="544730"/>
    <lineage>
        <taxon>Eukaryota</taxon>
        <taxon>Viridiplantae</taxon>
        <taxon>Streptophyta</taxon>
        <taxon>Embryophyta</taxon>
        <taxon>Tracheophyta</taxon>
        <taxon>Spermatophyta</taxon>
        <taxon>Magnoliopsida</taxon>
        <taxon>Liliopsida</taxon>
        <taxon>Poales</taxon>
        <taxon>Cyperaceae</taxon>
        <taxon>Cyperoideae</taxon>
        <taxon>Cariceae</taxon>
        <taxon>Carex</taxon>
        <taxon>Carex subgen. Euthyceras</taxon>
    </lineage>
</organism>
<feature type="region of interest" description="Disordered" evidence="1">
    <location>
        <begin position="78"/>
        <end position="118"/>
    </location>
</feature>
<proteinExistence type="predicted"/>
<accession>A0A833RBK5</accession>
<dbReference type="SMART" id="SM01155">
    <property type="entry name" value="DUF1713"/>
    <property type="match status" value="1"/>
</dbReference>
<feature type="domain" description="Ribosomal protein mS38 C-terminal" evidence="2">
    <location>
        <begin position="90"/>
        <end position="118"/>
    </location>
</feature>
<reference evidence="3" key="1">
    <citation type="submission" date="2020-01" db="EMBL/GenBank/DDBJ databases">
        <title>Genome sequence of Kobresia littledalei, the first chromosome-level genome in the family Cyperaceae.</title>
        <authorList>
            <person name="Qu G."/>
        </authorList>
    </citation>
    <scope>NUCLEOTIDE SEQUENCE</scope>
    <source>
        <strain evidence="3">C.B.Clarke</strain>
        <tissue evidence="3">Leaf</tissue>
    </source>
</reference>
<gene>
    <name evidence="3" type="ORF">FCM35_KLT18917</name>
</gene>
<dbReference type="InterPro" id="IPR013177">
    <property type="entry name" value="Ribosomal_mS38_C"/>
</dbReference>
<evidence type="ECO:0000256" key="1">
    <source>
        <dbReference type="SAM" id="MobiDB-lite"/>
    </source>
</evidence>
<name>A0A833RBK5_9POAL</name>
<evidence type="ECO:0000259" key="2">
    <source>
        <dbReference type="SMART" id="SM01155"/>
    </source>
</evidence>